<dbReference type="AlphaFoldDB" id="A0AAV1X282"/>
<name>A0AAV1X282_LUPLU</name>
<feature type="region of interest" description="Disordered" evidence="1">
    <location>
        <begin position="93"/>
        <end position="142"/>
    </location>
</feature>
<dbReference type="Proteomes" id="UP001497480">
    <property type="component" value="Unassembled WGS sequence"/>
</dbReference>
<feature type="region of interest" description="Disordered" evidence="1">
    <location>
        <begin position="347"/>
        <end position="396"/>
    </location>
</feature>
<evidence type="ECO:0000313" key="3">
    <source>
        <dbReference type="Proteomes" id="UP001497480"/>
    </source>
</evidence>
<keyword evidence="3" id="KW-1185">Reference proteome</keyword>
<feature type="compositionally biased region" description="Basic and acidic residues" evidence="1">
    <location>
        <begin position="180"/>
        <end position="195"/>
    </location>
</feature>
<comment type="caution">
    <text evidence="2">The sequence shown here is derived from an EMBL/GenBank/DDBJ whole genome shotgun (WGS) entry which is preliminary data.</text>
</comment>
<reference evidence="2 3" key="1">
    <citation type="submission" date="2024-03" db="EMBL/GenBank/DDBJ databases">
        <authorList>
            <person name="Martinez-Hernandez J."/>
        </authorList>
    </citation>
    <scope>NUCLEOTIDE SEQUENCE [LARGE SCALE GENOMIC DNA]</scope>
</reference>
<feature type="compositionally biased region" description="Basic and acidic residues" evidence="1">
    <location>
        <begin position="434"/>
        <end position="449"/>
    </location>
</feature>
<feature type="region of interest" description="Disordered" evidence="1">
    <location>
        <begin position="434"/>
        <end position="466"/>
    </location>
</feature>
<proteinExistence type="predicted"/>
<gene>
    <name evidence="2" type="ORF">LLUT_LOCUS16146</name>
</gene>
<evidence type="ECO:0000256" key="1">
    <source>
        <dbReference type="SAM" id="MobiDB-lite"/>
    </source>
</evidence>
<dbReference type="EMBL" id="CAXHTB010000011">
    <property type="protein sequence ID" value="CAL0315086.1"/>
    <property type="molecule type" value="Genomic_DNA"/>
</dbReference>
<feature type="region of interest" description="Disordered" evidence="1">
    <location>
        <begin position="180"/>
        <end position="206"/>
    </location>
</feature>
<evidence type="ECO:0000313" key="2">
    <source>
        <dbReference type="EMBL" id="CAL0315086.1"/>
    </source>
</evidence>
<sequence length="503" mass="55441">MDVDEIQVLSLGRDSLAWARPVPLGRRTGRGAWVCFCDPVAWAIECRLGEGASLEREISRLGENAQDFELATGGFPLGRECLAWARMPRLGERTENGKRIRSGGPKGRESSPGAGLLSPGRARPRPGEPASPGRRKSRPGEKITVAMAKIVARATVSRPGEVQTLFFDLLLMDLSLKAMPRKESRKPRNESTDRKRLGRGPSRVFSDGRSGGLYSLTLRVDSVLDRCRGRLSLDTAQNVVFEFRNSESNSDRAVGFVITLRVLSLGRDSLAWARPVPLGRRTGRGAWVCFCDPVAWAIECRLGEGASLEREISRLGENAQDFELATGGFPLGRECLAWARMPRLGERTENGKRIRSGGPKGRESSPGAGLLSPGRARPRPGEPASPGRRKSRPGEKITVAMAKIVARATVSRPGEVQTLFFDLLLMDLSLKAMPRKESRKPRNESNDRKRLGRGPSRVFNDGRSGGLYSLTLRVDMDSFARRWNYQSVMSQEGTGDNEEERYS</sequence>
<accession>A0AAV1X282</accession>
<protein>
    <submittedName>
        <fullName evidence="2">Uncharacterized protein</fullName>
    </submittedName>
</protein>
<organism evidence="2 3">
    <name type="scientific">Lupinus luteus</name>
    <name type="common">European yellow lupine</name>
    <dbReference type="NCBI Taxonomy" id="3873"/>
    <lineage>
        <taxon>Eukaryota</taxon>
        <taxon>Viridiplantae</taxon>
        <taxon>Streptophyta</taxon>
        <taxon>Embryophyta</taxon>
        <taxon>Tracheophyta</taxon>
        <taxon>Spermatophyta</taxon>
        <taxon>Magnoliopsida</taxon>
        <taxon>eudicotyledons</taxon>
        <taxon>Gunneridae</taxon>
        <taxon>Pentapetalae</taxon>
        <taxon>rosids</taxon>
        <taxon>fabids</taxon>
        <taxon>Fabales</taxon>
        <taxon>Fabaceae</taxon>
        <taxon>Papilionoideae</taxon>
        <taxon>50 kb inversion clade</taxon>
        <taxon>genistoids sensu lato</taxon>
        <taxon>core genistoids</taxon>
        <taxon>Genisteae</taxon>
        <taxon>Lupinus</taxon>
    </lineage>
</organism>